<dbReference type="Proteomes" id="UP000182427">
    <property type="component" value="Chromosome I"/>
</dbReference>
<dbReference type="InterPro" id="IPR036412">
    <property type="entry name" value="HAD-like_sf"/>
</dbReference>
<dbReference type="Gene3D" id="1.10.40.40">
    <property type="entry name" value="Deoxyribonucleotidase, domain 2"/>
    <property type="match status" value="1"/>
</dbReference>
<dbReference type="Gene3D" id="3.40.50.1000">
    <property type="entry name" value="HAD superfamily/HAD-like"/>
    <property type="match status" value="1"/>
</dbReference>
<accession>A0A1G7Q158</accession>
<keyword evidence="4" id="KW-1185">Reference proteome</keyword>
<dbReference type="InterPro" id="IPR023214">
    <property type="entry name" value="HAD_sf"/>
</dbReference>
<dbReference type="SFLD" id="SFLDS00003">
    <property type="entry name" value="Haloacid_Dehalogenase"/>
    <property type="match status" value="1"/>
</dbReference>
<evidence type="ECO:0000256" key="1">
    <source>
        <dbReference type="ARBA" id="ARBA00009589"/>
    </source>
</evidence>
<dbReference type="InterPro" id="IPR010708">
    <property type="entry name" value="5'(3')-deoxyribonucleotidase"/>
</dbReference>
<organism evidence="3 4">
    <name type="scientific">Terriglobus roseus</name>
    <dbReference type="NCBI Taxonomy" id="392734"/>
    <lineage>
        <taxon>Bacteria</taxon>
        <taxon>Pseudomonadati</taxon>
        <taxon>Acidobacteriota</taxon>
        <taxon>Terriglobia</taxon>
        <taxon>Terriglobales</taxon>
        <taxon>Acidobacteriaceae</taxon>
        <taxon>Terriglobus</taxon>
    </lineage>
</organism>
<protein>
    <submittedName>
        <fullName evidence="3">5'(3')-deoxyribonucleotidase</fullName>
    </submittedName>
</protein>
<dbReference type="RefSeq" id="WP_083346459.1">
    <property type="nucleotide sequence ID" value="NZ_LT629690.1"/>
</dbReference>
<dbReference type="Pfam" id="PF06941">
    <property type="entry name" value="NT5C"/>
    <property type="match status" value="1"/>
</dbReference>
<name>A0A1G7Q158_9BACT</name>
<dbReference type="SFLD" id="SFLDG01126">
    <property type="entry name" value="C1.2:_Nucleotidase_Like"/>
    <property type="match status" value="1"/>
</dbReference>
<dbReference type="SFLD" id="SFLDG01146">
    <property type="entry name" value="C1.2.2"/>
    <property type="match status" value="1"/>
</dbReference>
<dbReference type="OrthoDB" id="278110at2"/>
<sequence>MARIAVDMDEVMADTVAEHIRRYNADFRSELSKEDMDGKWLWQCVPDAHHEALVGYLNEPEFFRNLELMPDSQRVLERLNRDHEVFIASAAMEVPMSFAAKFAWMEEHFPFIRPSHMVFCGDKSILAADYLIDDNPRQLRAFRGKGLLFSAPHNKLAKEWTRVEDWNAVEKFFYPEG</sequence>
<proteinExistence type="inferred from homology"/>
<dbReference type="SUPFAM" id="SSF56784">
    <property type="entry name" value="HAD-like"/>
    <property type="match status" value="1"/>
</dbReference>
<dbReference type="PANTHER" id="PTHR16504:SF4">
    <property type="entry name" value="5'(3')-DEOXYRIBONUCLEOTIDASE"/>
    <property type="match status" value="1"/>
</dbReference>
<dbReference type="GO" id="GO:0008253">
    <property type="term" value="F:5'-nucleotidase activity"/>
    <property type="evidence" value="ECO:0007669"/>
    <property type="project" value="InterPro"/>
</dbReference>
<dbReference type="PANTHER" id="PTHR16504">
    <property type="entry name" value="5'(3')-DEOXYRIBONUCLEOTIDASE"/>
    <property type="match status" value="1"/>
</dbReference>
<reference evidence="3 4" key="1">
    <citation type="submission" date="2016-10" db="EMBL/GenBank/DDBJ databases">
        <authorList>
            <person name="de Groot N.N."/>
        </authorList>
    </citation>
    <scope>NUCLEOTIDE SEQUENCE [LARGE SCALE GENOMIC DNA]</scope>
    <source>
        <strain evidence="3 4">GAS232</strain>
    </source>
</reference>
<gene>
    <name evidence="3" type="ORF">SAMN05444167_3707</name>
</gene>
<dbReference type="GO" id="GO:0009223">
    <property type="term" value="P:pyrimidine deoxyribonucleotide catabolic process"/>
    <property type="evidence" value="ECO:0007669"/>
    <property type="project" value="TreeGrafter"/>
</dbReference>
<comment type="similarity">
    <text evidence="1">Belongs to the 5'(3')-deoxyribonucleotidase family.</text>
</comment>
<dbReference type="EMBL" id="LT629690">
    <property type="protein sequence ID" value="SDF92302.1"/>
    <property type="molecule type" value="Genomic_DNA"/>
</dbReference>
<evidence type="ECO:0000313" key="4">
    <source>
        <dbReference type="Proteomes" id="UP000182427"/>
    </source>
</evidence>
<dbReference type="AlphaFoldDB" id="A0A1G7Q158"/>
<feature type="active site" description="Proton donor" evidence="2">
    <location>
        <position position="9"/>
    </location>
</feature>
<evidence type="ECO:0000256" key="2">
    <source>
        <dbReference type="PIRSR" id="PIRSR610708-1"/>
    </source>
</evidence>
<feature type="active site" description="Nucleophile" evidence="2">
    <location>
        <position position="7"/>
    </location>
</feature>
<evidence type="ECO:0000313" key="3">
    <source>
        <dbReference type="EMBL" id="SDF92302.1"/>
    </source>
</evidence>